<organism evidence="4 5">
    <name type="scientific">Plectus sambesii</name>
    <dbReference type="NCBI Taxonomy" id="2011161"/>
    <lineage>
        <taxon>Eukaryota</taxon>
        <taxon>Metazoa</taxon>
        <taxon>Ecdysozoa</taxon>
        <taxon>Nematoda</taxon>
        <taxon>Chromadorea</taxon>
        <taxon>Plectida</taxon>
        <taxon>Plectina</taxon>
        <taxon>Plectoidea</taxon>
        <taxon>Plectidae</taxon>
        <taxon>Plectus</taxon>
    </lineage>
</organism>
<keyword evidence="4" id="KW-1185">Reference proteome</keyword>
<dbReference type="PROSITE" id="PS50015">
    <property type="entry name" value="SAP_B"/>
    <property type="match status" value="1"/>
</dbReference>
<sequence length="117" mass="13071">MKVLIVLAALCAFVFAKPQDKTLAKDVECDICHYLCPSLEDWVDQEGELADDFLKKECAKIPLIGKFCDEWLEKNVDPIIKLLAADECYSACFACDEVLKCGTDKCKPTCRKNCPAC</sequence>
<evidence type="ECO:0000256" key="2">
    <source>
        <dbReference type="SAM" id="SignalP"/>
    </source>
</evidence>
<dbReference type="InterPro" id="IPR011001">
    <property type="entry name" value="Saposin-like"/>
</dbReference>
<feature type="domain" description="Saposin B-type" evidence="3">
    <location>
        <begin position="25"/>
        <end position="105"/>
    </location>
</feature>
<dbReference type="InterPro" id="IPR008139">
    <property type="entry name" value="SaposinB_dom"/>
</dbReference>
<dbReference type="Proteomes" id="UP000887566">
    <property type="component" value="Unplaced"/>
</dbReference>
<reference evidence="5" key="1">
    <citation type="submission" date="2022-11" db="UniProtKB">
        <authorList>
            <consortium name="WormBaseParasite"/>
        </authorList>
    </citation>
    <scope>IDENTIFICATION</scope>
</reference>
<dbReference type="SUPFAM" id="SSF47862">
    <property type="entry name" value="Saposin"/>
    <property type="match status" value="1"/>
</dbReference>
<name>A0A914X784_9BILA</name>
<dbReference type="Gene3D" id="1.10.225.10">
    <property type="entry name" value="Saposin-like"/>
    <property type="match status" value="1"/>
</dbReference>
<evidence type="ECO:0000259" key="3">
    <source>
        <dbReference type="PROSITE" id="PS50015"/>
    </source>
</evidence>
<keyword evidence="2" id="KW-0732">Signal</keyword>
<feature type="chain" id="PRO_5037571165" evidence="2">
    <location>
        <begin position="17"/>
        <end position="117"/>
    </location>
</feature>
<dbReference type="WBParaSite" id="PSAMB.scaffold702size43436.g8030.t1">
    <property type="protein sequence ID" value="PSAMB.scaffold702size43436.g8030.t1"/>
    <property type="gene ID" value="PSAMB.scaffold702size43436.g8030"/>
</dbReference>
<feature type="signal peptide" evidence="2">
    <location>
        <begin position="1"/>
        <end position="16"/>
    </location>
</feature>
<evidence type="ECO:0000313" key="5">
    <source>
        <dbReference type="WBParaSite" id="PSAMB.scaffold702size43436.g8030.t1"/>
    </source>
</evidence>
<accession>A0A914X784</accession>
<dbReference type="AlphaFoldDB" id="A0A914X784"/>
<proteinExistence type="predicted"/>
<evidence type="ECO:0000256" key="1">
    <source>
        <dbReference type="ARBA" id="ARBA00023157"/>
    </source>
</evidence>
<evidence type="ECO:0000313" key="4">
    <source>
        <dbReference type="Proteomes" id="UP000887566"/>
    </source>
</evidence>
<protein>
    <submittedName>
        <fullName evidence="5">Saposin B-type domain-containing protein</fullName>
    </submittedName>
</protein>
<keyword evidence="1" id="KW-1015">Disulfide bond</keyword>